<keyword evidence="4 5" id="KW-0949">S-adenosyl-L-methionine</keyword>
<evidence type="ECO:0000256" key="6">
    <source>
        <dbReference type="SAM" id="SignalP"/>
    </source>
</evidence>
<comment type="cofactor">
    <cofactor evidence="5">
        <name>Mg(2+)</name>
        <dbReference type="ChEBI" id="CHEBI:18420"/>
    </cofactor>
</comment>
<accession>A0A226EI42</accession>
<dbReference type="InterPro" id="IPR029063">
    <property type="entry name" value="SAM-dependent_MTases_sf"/>
</dbReference>
<dbReference type="PANTHER" id="PTHR43464">
    <property type="entry name" value="METHYLTRANSFERASE"/>
    <property type="match status" value="1"/>
</dbReference>
<dbReference type="STRING" id="158441.A0A226EI42"/>
<dbReference type="GO" id="GO:0031314">
    <property type="term" value="C:extrinsic component of mitochondrial inner membrane"/>
    <property type="evidence" value="ECO:0007669"/>
    <property type="project" value="UniProtKB-UniRule"/>
</dbReference>
<feature type="binding site" evidence="5">
    <location>
        <position position="175"/>
    </location>
    <ligand>
        <name>Mg(2+)</name>
        <dbReference type="ChEBI" id="CHEBI:18420"/>
    </ligand>
</feature>
<evidence type="ECO:0000313" key="8">
    <source>
        <dbReference type="Proteomes" id="UP000198287"/>
    </source>
</evidence>
<keyword evidence="2 5" id="KW-0808">Transferase</keyword>
<reference evidence="7 8" key="1">
    <citation type="submission" date="2015-12" db="EMBL/GenBank/DDBJ databases">
        <title>The genome of Folsomia candida.</title>
        <authorList>
            <person name="Faddeeva A."/>
            <person name="Derks M.F."/>
            <person name="Anvar Y."/>
            <person name="Smit S."/>
            <person name="Van Straalen N."/>
            <person name="Roelofs D."/>
        </authorList>
    </citation>
    <scope>NUCLEOTIDE SEQUENCE [LARGE SCALE GENOMIC DNA]</scope>
    <source>
        <strain evidence="7 8">VU population</strain>
        <tissue evidence="7">Whole body</tissue>
    </source>
</reference>
<evidence type="ECO:0000256" key="5">
    <source>
        <dbReference type="HAMAP-Rule" id="MF_03190"/>
    </source>
</evidence>
<keyword evidence="5" id="KW-0460">Magnesium</keyword>
<dbReference type="CDD" id="cd02440">
    <property type="entry name" value="AdoMet_MTases"/>
    <property type="match status" value="1"/>
</dbReference>
<keyword evidence="5" id="KW-0999">Mitochondrion inner membrane</keyword>
<dbReference type="OMA" id="ACKLVRP"/>
<dbReference type="Proteomes" id="UP000198287">
    <property type="component" value="Unassembled WGS sequence"/>
</dbReference>
<comment type="subcellular location">
    <subcellularLocation>
        <location evidence="5">Mitochondrion inner membrane</location>
        <topology evidence="5">Peripheral membrane protein</topology>
        <orientation evidence="5">Matrix side</orientation>
    </subcellularLocation>
</comment>
<keyword evidence="3 5" id="KW-0831">Ubiquinone biosynthesis</keyword>
<feature type="chain" id="PRO_5013257228" description="Ubiquinone biosynthesis O-methyltransferase, mitochondrial" evidence="6">
    <location>
        <begin position="20"/>
        <end position="290"/>
    </location>
</feature>
<dbReference type="UniPathway" id="UPA00232"/>
<evidence type="ECO:0000256" key="1">
    <source>
        <dbReference type="ARBA" id="ARBA00022603"/>
    </source>
</evidence>
<dbReference type="HAMAP" id="MF_00472">
    <property type="entry name" value="UbiG"/>
    <property type="match status" value="1"/>
</dbReference>
<feature type="binding site" evidence="5">
    <location>
        <position position="170"/>
    </location>
    <ligand>
        <name>S-adenosyl-L-methionine</name>
        <dbReference type="ChEBI" id="CHEBI:59789"/>
    </ligand>
</feature>
<comment type="catalytic activity">
    <reaction evidence="5">
        <text>a 3,4-dihydroxy-5-(all-trans-polyprenyl)benzoate + S-adenosyl-L-methionine = a 4-hydroxy-3-methoxy-5-(all-trans-polyprenyl)benzoate + S-adenosyl-L-homocysteine + H(+)</text>
        <dbReference type="Rhea" id="RHEA:44452"/>
        <dbReference type="Rhea" id="RHEA-COMP:10930"/>
        <dbReference type="Rhea" id="RHEA-COMP:10931"/>
        <dbReference type="ChEBI" id="CHEBI:15378"/>
        <dbReference type="ChEBI" id="CHEBI:57856"/>
        <dbReference type="ChEBI" id="CHEBI:59789"/>
        <dbReference type="ChEBI" id="CHEBI:64694"/>
        <dbReference type="ChEBI" id="CHEBI:84443"/>
        <dbReference type="EC" id="2.1.1.114"/>
    </reaction>
</comment>
<proteinExistence type="inferred from homology"/>
<name>A0A226EI42_FOLCA</name>
<feature type="binding site" evidence="5">
    <location>
        <position position="171"/>
    </location>
    <ligand>
        <name>Mg(2+)</name>
        <dbReference type="ChEBI" id="CHEBI:18420"/>
    </ligand>
</feature>
<comment type="function">
    <text evidence="5">O-methyltransferase required for two non-consecutive steps during ubiquinone biosynthesis. Catalyzes the 2 O-methylation of 3,4-dihydroxy-5-(all-trans-polyprenyl)benzoic acid into 4-hydroxy-3-methoxy-5-(all-trans-polyprenyl)benzoic acid. Also catalyzes the last step of ubiquinone biosynthesis by mediating methylation of 3-demethylubiquinone into ubiquinone. Also able to mediate the methylation of 3-demethylubiquinol into ubiquinol.</text>
</comment>
<comment type="catalytic activity">
    <reaction evidence="5">
        <text>a 3-demethylubiquinol + S-adenosyl-L-methionine = a ubiquinol + S-adenosyl-L-homocysteine + H(+)</text>
        <dbReference type="Rhea" id="RHEA:44380"/>
        <dbReference type="Rhea" id="RHEA-COMP:9566"/>
        <dbReference type="Rhea" id="RHEA-COMP:10914"/>
        <dbReference type="ChEBI" id="CHEBI:15378"/>
        <dbReference type="ChEBI" id="CHEBI:17976"/>
        <dbReference type="ChEBI" id="CHEBI:57856"/>
        <dbReference type="ChEBI" id="CHEBI:59789"/>
        <dbReference type="ChEBI" id="CHEBI:84422"/>
        <dbReference type="EC" id="2.1.1.64"/>
    </reaction>
</comment>
<feature type="binding site" evidence="5">
    <location>
        <position position="94"/>
    </location>
    <ligand>
        <name>S-adenosyl-L-methionine</name>
        <dbReference type="ChEBI" id="CHEBI:59789"/>
    </ligand>
</feature>
<keyword evidence="8" id="KW-1185">Reference proteome</keyword>
<keyword evidence="7" id="KW-0830">Ubiquinone</keyword>
<keyword evidence="5" id="KW-0479">Metal-binding</keyword>
<sequence length="290" mass="32694">MKISVGLVFLQIISSRCFSSVATKHTENTEIMETSKNTLNLDEVEKFGKLSAEWWSPSSPLRSLHAMNSIRVPYIASTLDSSRDGKKRRILDIGCGGGFLSEGLAEHFHTLGWSDDAIEIVGLEPNSNLVQIARAHLPKHLEGKVTYLVDTIENYVTQNSNPNFDTVVMSEVIEHVDNPQEFLKYAISAAKSGGSIYLSTPGKSVFSWMTLILLMEHVLQIFPVGTHHYEKLVDLKDTLRMFRENNCEIREVRGCFYNPLLNVWHWNDSFKPVAYAVHALKSNSVEKLNP</sequence>
<keyword evidence="1 5" id="KW-0489">Methyltransferase</keyword>
<dbReference type="PANTHER" id="PTHR43464:SF19">
    <property type="entry name" value="UBIQUINONE BIOSYNTHESIS O-METHYLTRANSFERASE, MITOCHONDRIAL"/>
    <property type="match status" value="1"/>
</dbReference>
<comment type="subunit">
    <text evidence="5">Component of a multi-subunit COQ enzyme complex.</text>
</comment>
<protein>
    <recommendedName>
        <fullName evidence="5">Ubiquinone biosynthesis O-methyltransferase, mitochondrial</fullName>
    </recommendedName>
    <alternativeName>
        <fullName evidence="5">3-demethylubiquinol 3-O-methyltransferase</fullName>
        <ecNumber evidence="5">2.1.1.64</ecNumber>
    </alternativeName>
    <alternativeName>
        <fullName evidence="5">3-demethylubiquinone 3-O-methyltransferase</fullName>
        <ecNumber evidence="5">2.1.1.-</ecNumber>
    </alternativeName>
    <alternativeName>
        <fullName evidence="5">Polyprenyldihydroxybenzoate methyltransferase</fullName>
        <ecNumber evidence="5">2.1.1.114</ecNumber>
    </alternativeName>
</protein>
<organism evidence="7 8">
    <name type="scientific">Folsomia candida</name>
    <name type="common">Springtail</name>
    <dbReference type="NCBI Taxonomy" id="158441"/>
    <lineage>
        <taxon>Eukaryota</taxon>
        <taxon>Metazoa</taxon>
        <taxon>Ecdysozoa</taxon>
        <taxon>Arthropoda</taxon>
        <taxon>Hexapoda</taxon>
        <taxon>Collembola</taxon>
        <taxon>Entomobryomorpha</taxon>
        <taxon>Isotomoidea</taxon>
        <taxon>Isotomidae</taxon>
        <taxon>Proisotominae</taxon>
        <taxon>Folsomia</taxon>
    </lineage>
</organism>
<keyword evidence="6" id="KW-0732">Signal</keyword>
<dbReference type="EC" id="2.1.1.-" evidence="5"/>
<dbReference type="GO" id="GO:0046872">
    <property type="term" value="F:metal ion binding"/>
    <property type="evidence" value="ECO:0007669"/>
    <property type="project" value="UniProtKB-KW"/>
</dbReference>
<dbReference type="Gene3D" id="3.40.50.150">
    <property type="entry name" value="Vaccinia Virus protein VP39"/>
    <property type="match status" value="1"/>
</dbReference>
<dbReference type="GO" id="GO:0061542">
    <property type="term" value="F:3-demethylubiquinol 3-O-methyltransferase activity"/>
    <property type="evidence" value="ECO:0007669"/>
    <property type="project" value="UniProtKB-UniRule"/>
</dbReference>
<dbReference type="EC" id="2.1.1.114" evidence="5"/>
<comment type="similarity">
    <text evidence="5">Belongs to the class I-like SAM-binding methyltransferase superfamily. UbiG/COQ3 family.</text>
</comment>
<evidence type="ECO:0000256" key="3">
    <source>
        <dbReference type="ARBA" id="ARBA00022688"/>
    </source>
</evidence>
<comment type="pathway">
    <text evidence="5">Cofactor biosynthesis; ubiquinone biosynthesis.</text>
</comment>
<evidence type="ECO:0000313" key="7">
    <source>
        <dbReference type="EMBL" id="OXA56256.1"/>
    </source>
</evidence>
<evidence type="ECO:0000256" key="2">
    <source>
        <dbReference type="ARBA" id="ARBA00022679"/>
    </source>
</evidence>
<dbReference type="GO" id="GO:0120537">
    <property type="term" value="F:3-demethylubiquinone 3-O-methyltransferase activity"/>
    <property type="evidence" value="ECO:0007669"/>
    <property type="project" value="RHEA"/>
</dbReference>
<comment type="catalytic activity">
    <reaction evidence="5">
        <text>a 3-demethylubiquinone + S-adenosyl-L-methionine = a ubiquinone + S-adenosyl-L-homocysteine</text>
        <dbReference type="Rhea" id="RHEA:81215"/>
        <dbReference type="Rhea" id="RHEA-COMP:9565"/>
        <dbReference type="Rhea" id="RHEA-COMP:19654"/>
        <dbReference type="ChEBI" id="CHEBI:16389"/>
        <dbReference type="ChEBI" id="CHEBI:57856"/>
        <dbReference type="ChEBI" id="CHEBI:59789"/>
        <dbReference type="ChEBI" id="CHEBI:231825"/>
    </reaction>
</comment>
<dbReference type="InterPro" id="IPR010233">
    <property type="entry name" value="UbiG_MeTrfase"/>
</dbReference>
<feature type="binding site" evidence="5">
    <location>
        <position position="174"/>
    </location>
    <ligand>
        <name>Mg(2+)</name>
        <dbReference type="ChEBI" id="CHEBI:18420"/>
    </ligand>
</feature>
<dbReference type="Pfam" id="PF13489">
    <property type="entry name" value="Methyltransf_23"/>
    <property type="match status" value="1"/>
</dbReference>
<gene>
    <name evidence="7" type="ORF">Fcan01_08835</name>
</gene>
<dbReference type="EMBL" id="LNIX01000004">
    <property type="protein sequence ID" value="OXA56256.1"/>
    <property type="molecule type" value="Genomic_DNA"/>
</dbReference>
<feature type="binding site" evidence="5">
    <location>
        <position position="71"/>
    </location>
    <ligand>
        <name>S-adenosyl-L-methionine</name>
        <dbReference type="ChEBI" id="CHEBI:59789"/>
    </ligand>
</feature>
<comment type="caution">
    <text evidence="7">The sequence shown here is derived from an EMBL/GenBank/DDBJ whole genome shotgun (WGS) entry which is preliminary data.</text>
</comment>
<keyword evidence="5" id="KW-0472">Membrane</keyword>
<dbReference type="OrthoDB" id="3265906at2759"/>
<dbReference type="GO" id="GO:0010420">
    <property type="term" value="F:polyprenyldihydroxybenzoate methyltransferase activity"/>
    <property type="evidence" value="ECO:0007669"/>
    <property type="project" value="UniProtKB-UniRule"/>
</dbReference>
<dbReference type="AlphaFoldDB" id="A0A226EI42"/>
<dbReference type="EC" id="2.1.1.64" evidence="5"/>
<dbReference type="SUPFAM" id="SSF53335">
    <property type="entry name" value="S-adenosyl-L-methionine-dependent methyltransferases"/>
    <property type="match status" value="1"/>
</dbReference>
<dbReference type="NCBIfam" id="TIGR01983">
    <property type="entry name" value="UbiG"/>
    <property type="match status" value="1"/>
</dbReference>
<dbReference type="GO" id="GO:0032259">
    <property type="term" value="P:methylation"/>
    <property type="evidence" value="ECO:0007669"/>
    <property type="project" value="UniProtKB-KW"/>
</dbReference>
<feature type="signal peptide" evidence="6">
    <location>
        <begin position="1"/>
        <end position="19"/>
    </location>
</feature>
<comment type="caution">
    <text evidence="5">Lacks conserved residue(s) required for the propagation of feature annotation.</text>
</comment>
<evidence type="ECO:0000256" key="4">
    <source>
        <dbReference type="ARBA" id="ARBA00022691"/>
    </source>
</evidence>
<keyword evidence="5" id="KW-0496">Mitochondrion</keyword>